<reference evidence="7" key="1">
    <citation type="submission" date="2020-12" db="EMBL/GenBank/DDBJ databases">
        <title>Metabolic potential, ecology and presence of endohyphal bacteria is reflected in genomic diversity of Mucoromycotina.</title>
        <authorList>
            <person name="Muszewska A."/>
            <person name="Okrasinska A."/>
            <person name="Steczkiewicz K."/>
            <person name="Drgas O."/>
            <person name="Orlowska M."/>
            <person name="Perlinska-Lenart U."/>
            <person name="Aleksandrzak-Piekarczyk T."/>
            <person name="Szatraj K."/>
            <person name="Zielenkiewicz U."/>
            <person name="Pilsyk S."/>
            <person name="Malc E."/>
            <person name="Mieczkowski P."/>
            <person name="Kruszewska J.S."/>
            <person name="Biernat P."/>
            <person name="Pawlowska J."/>
        </authorList>
    </citation>
    <scope>NUCLEOTIDE SEQUENCE</scope>
    <source>
        <strain evidence="7">WA0000051536</strain>
    </source>
</reference>
<evidence type="ECO:0000256" key="4">
    <source>
        <dbReference type="RuleBase" id="RU000454"/>
    </source>
</evidence>
<evidence type="ECO:0000259" key="6">
    <source>
        <dbReference type="PROSITE" id="PS51767"/>
    </source>
</evidence>
<evidence type="ECO:0000313" key="7">
    <source>
        <dbReference type="EMBL" id="KAG2179615.1"/>
    </source>
</evidence>
<dbReference type="PROSITE" id="PS00141">
    <property type="entry name" value="ASP_PROTEASE"/>
    <property type="match status" value="2"/>
</dbReference>
<comment type="caution">
    <text evidence="7">The sequence shown here is derived from an EMBL/GenBank/DDBJ whole genome shotgun (WGS) entry which is preliminary data.</text>
</comment>
<dbReference type="SUPFAM" id="SSF50630">
    <property type="entry name" value="Acid proteases"/>
    <property type="match status" value="1"/>
</dbReference>
<keyword evidence="2 4" id="KW-0064">Aspartyl protease</keyword>
<dbReference type="EMBL" id="JAEPRA010000010">
    <property type="protein sequence ID" value="KAG2179615.1"/>
    <property type="molecule type" value="Genomic_DNA"/>
</dbReference>
<evidence type="ECO:0000256" key="5">
    <source>
        <dbReference type="SAM" id="SignalP"/>
    </source>
</evidence>
<dbReference type="OrthoDB" id="660550at2759"/>
<dbReference type="InterPro" id="IPR001969">
    <property type="entry name" value="Aspartic_peptidase_AS"/>
</dbReference>
<keyword evidence="8" id="KW-1185">Reference proteome</keyword>
<feature type="active site" evidence="3">
    <location>
        <position position="278"/>
    </location>
</feature>
<dbReference type="InterPro" id="IPR021109">
    <property type="entry name" value="Peptidase_aspartic_dom_sf"/>
</dbReference>
<dbReference type="InterPro" id="IPR001461">
    <property type="entry name" value="Aspartic_peptidase_A1"/>
</dbReference>
<comment type="similarity">
    <text evidence="1 4">Belongs to the peptidase A1 family.</text>
</comment>
<keyword evidence="4" id="KW-0378">Hydrolase</keyword>
<dbReference type="Proteomes" id="UP000612746">
    <property type="component" value="Unassembled WGS sequence"/>
</dbReference>
<dbReference type="GO" id="GO:0006508">
    <property type="term" value="P:proteolysis"/>
    <property type="evidence" value="ECO:0007669"/>
    <property type="project" value="UniProtKB-KW"/>
</dbReference>
<evidence type="ECO:0000256" key="1">
    <source>
        <dbReference type="ARBA" id="ARBA00007447"/>
    </source>
</evidence>
<keyword evidence="4" id="KW-0645">Protease</keyword>
<evidence type="ECO:0000313" key="8">
    <source>
        <dbReference type="Proteomes" id="UP000612746"/>
    </source>
</evidence>
<dbReference type="Gene3D" id="2.40.70.10">
    <property type="entry name" value="Acid Proteases"/>
    <property type="match status" value="2"/>
</dbReference>
<dbReference type="PANTHER" id="PTHR47966:SF51">
    <property type="entry name" value="BETA-SITE APP-CLEAVING ENZYME, ISOFORM A-RELATED"/>
    <property type="match status" value="1"/>
</dbReference>
<gene>
    <name evidence="7" type="ORF">INT44_006463</name>
</gene>
<dbReference type="GO" id="GO:0004190">
    <property type="term" value="F:aspartic-type endopeptidase activity"/>
    <property type="evidence" value="ECO:0007669"/>
    <property type="project" value="UniProtKB-KW"/>
</dbReference>
<sequence length="398" mass="40907">MVRLSLAIALAAAVFGVSAAPTGSGKATIVSLPFSRTVSSPNWKQAVTADKNRASRFGGKSKANTLVASPSVTAENVDFSYVTSVKVGTQTFSLIVDTGSSNTWVGAGTKYVPGSTAKNTGDTVSVSYGSGSFSGKEYTDTVTLGSLVITGQSIGDATSATGFSGVDGIIGFGPTDLTEGTVSSTSEVPTIIDNAYSEGLIGSKVLGVYFAPLSGSATTANNGELTFGGADSTKYTGSITYTPVTSTSPSSLYWGINISKIAYGTTSVSSASLPGIVDTGTTLIYLQTSTYNALYKNISGYKLDSTTGLVVIPASSYSSLKNISFTIGGTVFTLTPAEYILPQAQVSAWGGVSGKYYSLIGDLGTESGLDFILGQKFLENYYSIYDTSNSRVGFATRA</sequence>
<feature type="chain" id="PRO_5034462607" description="Peptidase A1 domain-containing protein" evidence="5">
    <location>
        <begin position="20"/>
        <end position="398"/>
    </location>
</feature>
<name>A0A8H7UE40_9FUNG</name>
<organism evidence="7 8">
    <name type="scientific">Umbelopsis vinacea</name>
    <dbReference type="NCBI Taxonomy" id="44442"/>
    <lineage>
        <taxon>Eukaryota</taxon>
        <taxon>Fungi</taxon>
        <taxon>Fungi incertae sedis</taxon>
        <taxon>Mucoromycota</taxon>
        <taxon>Mucoromycotina</taxon>
        <taxon>Umbelopsidomycetes</taxon>
        <taxon>Umbelopsidales</taxon>
        <taxon>Umbelopsidaceae</taxon>
        <taxon>Umbelopsis</taxon>
    </lineage>
</organism>
<evidence type="ECO:0000256" key="2">
    <source>
        <dbReference type="ARBA" id="ARBA00022750"/>
    </source>
</evidence>
<feature type="domain" description="Peptidase A1" evidence="6">
    <location>
        <begin position="81"/>
        <end position="395"/>
    </location>
</feature>
<feature type="active site" evidence="3">
    <location>
        <position position="97"/>
    </location>
</feature>
<dbReference type="PRINTS" id="PR00792">
    <property type="entry name" value="PEPSIN"/>
</dbReference>
<evidence type="ECO:0000256" key="3">
    <source>
        <dbReference type="PIRSR" id="PIRSR601461-1"/>
    </source>
</evidence>
<dbReference type="Pfam" id="PF00026">
    <property type="entry name" value="Asp"/>
    <property type="match status" value="1"/>
</dbReference>
<dbReference type="InterPro" id="IPR034164">
    <property type="entry name" value="Pepsin-like_dom"/>
</dbReference>
<keyword evidence="5" id="KW-0732">Signal</keyword>
<dbReference type="PANTHER" id="PTHR47966">
    <property type="entry name" value="BETA-SITE APP-CLEAVING ENZYME, ISOFORM A-RELATED"/>
    <property type="match status" value="1"/>
</dbReference>
<accession>A0A8H7UE40</accession>
<dbReference type="InterPro" id="IPR033121">
    <property type="entry name" value="PEPTIDASE_A1"/>
</dbReference>
<dbReference type="AlphaFoldDB" id="A0A8H7UE40"/>
<dbReference type="PROSITE" id="PS51767">
    <property type="entry name" value="PEPTIDASE_A1"/>
    <property type="match status" value="1"/>
</dbReference>
<proteinExistence type="inferred from homology"/>
<dbReference type="CDD" id="cd05471">
    <property type="entry name" value="pepsin_like"/>
    <property type="match status" value="1"/>
</dbReference>
<feature type="signal peptide" evidence="5">
    <location>
        <begin position="1"/>
        <end position="19"/>
    </location>
</feature>
<protein>
    <recommendedName>
        <fullName evidence="6">Peptidase A1 domain-containing protein</fullName>
    </recommendedName>
</protein>